<dbReference type="AlphaFoldDB" id="A0A8H7V3Q2"/>
<dbReference type="GO" id="GO:0005524">
    <property type="term" value="F:ATP binding"/>
    <property type="evidence" value="ECO:0007669"/>
    <property type="project" value="UniProtKB-KW"/>
</dbReference>
<evidence type="ECO:0000313" key="15">
    <source>
        <dbReference type="EMBL" id="KAG2206060.1"/>
    </source>
</evidence>
<comment type="similarity">
    <text evidence="9">Belongs to the DEAD box helicase family. DDX46/PRP5 subfamily.</text>
</comment>
<feature type="compositionally biased region" description="Basic residues" evidence="11">
    <location>
        <begin position="141"/>
        <end position="150"/>
    </location>
</feature>
<keyword evidence="16" id="KW-1185">Reference proteome</keyword>
<dbReference type="FunFam" id="3.40.50.300:FF:000079">
    <property type="entry name" value="probable ATP-dependent RNA helicase DDX17"/>
    <property type="match status" value="1"/>
</dbReference>
<evidence type="ECO:0000256" key="11">
    <source>
        <dbReference type="SAM" id="MobiDB-lite"/>
    </source>
</evidence>
<evidence type="ECO:0000256" key="2">
    <source>
        <dbReference type="ARBA" id="ARBA00012552"/>
    </source>
</evidence>
<dbReference type="SMART" id="SM00487">
    <property type="entry name" value="DEXDc"/>
    <property type="match status" value="1"/>
</dbReference>
<keyword evidence="4" id="KW-0378">Hydrolase</keyword>
<dbReference type="SMART" id="SM00490">
    <property type="entry name" value="HELICc"/>
    <property type="match status" value="1"/>
</dbReference>
<evidence type="ECO:0000256" key="9">
    <source>
        <dbReference type="ARBA" id="ARBA00038511"/>
    </source>
</evidence>
<dbReference type="GO" id="GO:0003676">
    <property type="term" value="F:nucleic acid binding"/>
    <property type="evidence" value="ECO:0007669"/>
    <property type="project" value="InterPro"/>
</dbReference>
<dbReference type="CDD" id="cd17953">
    <property type="entry name" value="DEADc_DDX46"/>
    <property type="match status" value="1"/>
</dbReference>
<dbReference type="OrthoDB" id="196131at2759"/>
<name>A0A8H7V3Q2_9FUNG</name>
<feature type="compositionally biased region" description="Low complexity" evidence="11">
    <location>
        <begin position="223"/>
        <end position="232"/>
    </location>
</feature>
<evidence type="ECO:0000313" key="16">
    <source>
        <dbReference type="Proteomes" id="UP000650833"/>
    </source>
</evidence>
<dbReference type="PROSITE" id="PS00039">
    <property type="entry name" value="DEAD_ATP_HELICASE"/>
    <property type="match status" value="1"/>
</dbReference>
<keyword evidence="6" id="KW-0067">ATP-binding</keyword>
<dbReference type="EMBL" id="JAEPRC010000160">
    <property type="protein sequence ID" value="KAG2206060.1"/>
    <property type="molecule type" value="Genomic_DNA"/>
</dbReference>
<dbReference type="GO" id="GO:0003724">
    <property type="term" value="F:RNA helicase activity"/>
    <property type="evidence" value="ECO:0007669"/>
    <property type="project" value="UniProtKB-EC"/>
</dbReference>
<feature type="compositionally biased region" description="Acidic residues" evidence="11">
    <location>
        <begin position="275"/>
        <end position="290"/>
    </location>
</feature>
<organism evidence="15 16">
    <name type="scientific">Mucor plumbeus</name>
    <dbReference type="NCBI Taxonomy" id="97098"/>
    <lineage>
        <taxon>Eukaryota</taxon>
        <taxon>Fungi</taxon>
        <taxon>Fungi incertae sedis</taxon>
        <taxon>Mucoromycota</taxon>
        <taxon>Mucoromycotina</taxon>
        <taxon>Mucoromycetes</taxon>
        <taxon>Mucorales</taxon>
        <taxon>Mucorineae</taxon>
        <taxon>Mucoraceae</taxon>
        <taxon>Mucor</taxon>
    </lineage>
</organism>
<gene>
    <name evidence="15" type="ORF">INT46_008246</name>
</gene>
<comment type="caution">
    <text evidence="15">The sequence shown here is derived from an EMBL/GenBank/DDBJ whole genome shotgun (WGS) entry which is preliminary data.</text>
</comment>
<dbReference type="InterPro" id="IPR014001">
    <property type="entry name" value="Helicase_ATP-bd"/>
</dbReference>
<feature type="compositionally biased region" description="Basic and acidic residues" evidence="11">
    <location>
        <begin position="151"/>
        <end position="162"/>
    </location>
</feature>
<evidence type="ECO:0000256" key="3">
    <source>
        <dbReference type="ARBA" id="ARBA00022741"/>
    </source>
</evidence>
<feature type="compositionally biased region" description="Basic and acidic residues" evidence="11">
    <location>
        <begin position="197"/>
        <end position="216"/>
    </location>
</feature>
<feature type="domain" description="Helicase ATP-binding" evidence="12">
    <location>
        <begin position="570"/>
        <end position="748"/>
    </location>
</feature>
<dbReference type="GO" id="GO:0016787">
    <property type="term" value="F:hydrolase activity"/>
    <property type="evidence" value="ECO:0007669"/>
    <property type="project" value="UniProtKB-KW"/>
</dbReference>
<feature type="compositionally biased region" description="Polar residues" evidence="11">
    <location>
        <begin position="99"/>
        <end position="112"/>
    </location>
</feature>
<feature type="compositionally biased region" description="Basic residues" evidence="11">
    <location>
        <begin position="33"/>
        <end position="47"/>
    </location>
</feature>
<keyword evidence="8" id="KW-0539">Nucleus</keyword>
<keyword evidence="5" id="KW-0347">Helicase</keyword>
<dbReference type="Gene3D" id="3.40.50.300">
    <property type="entry name" value="P-loop containing nucleotide triphosphate hydrolases"/>
    <property type="match status" value="2"/>
</dbReference>
<dbReference type="InterPro" id="IPR000629">
    <property type="entry name" value="RNA-helicase_DEAD-box_CS"/>
</dbReference>
<evidence type="ECO:0000259" key="12">
    <source>
        <dbReference type="PROSITE" id="PS51192"/>
    </source>
</evidence>
<dbReference type="GO" id="GO:0008380">
    <property type="term" value="P:RNA splicing"/>
    <property type="evidence" value="ECO:0007669"/>
    <property type="project" value="UniProtKB-KW"/>
</dbReference>
<feature type="domain" description="DEAD-box RNA helicase Q" evidence="14">
    <location>
        <begin position="539"/>
        <end position="567"/>
    </location>
</feature>
<evidence type="ECO:0000256" key="7">
    <source>
        <dbReference type="ARBA" id="ARBA00023187"/>
    </source>
</evidence>
<feature type="compositionally biased region" description="Basic and acidic residues" evidence="11">
    <location>
        <begin position="48"/>
        <end position="65"/>
    </location>
</feature>
<dbReference type="Pfam" id="PF00270">
    <property type="entry name" value="DEAD"/>
    <property type="match status" value="1"/>
</dbReference>
<feature type="short sequence motif" description="Q motif" evidence="10">
    <location>
        <begin position="539"/>
        <end position="567"/>
    </location>
</feature>
<evidence type="ECO:0000256" key="4">
    <source>
        <dbReference type="ARBA" id="ARBA00022801"/>
    </source>
</evidence>
<dbReference type="PANTHER" id="PTHR47958">
    <property type="entry name" value="ATP-DEPENDENT RNA HELICASE DBP3"/>
    <property type="match status" value="1"/>
</dbReference>
<dbReference type="PROSITE" id="PS51195">
    <property type="entry name" value="Q_MOTIF"/>
    <property type="match status" value="1"/>
</dbReference>
<feature type="compositionally biased region" description="Basic and acidic residues" evidence="11">
    <location>
        <begin position="291"/>
        <end position="328"/>
    </location>
</feature>
<dbReference type="EC" id="3.6.4.13" evidence="2"/>
<evidence type="ECO:0000256" key="10">
    <source>
        <dbReference type="PROSITE-ProRule" id="PRU00552"/>
    </source>
</evidence>
<dbReference type="CDD" id="cd18787">
    <property type="entry name" value="SF2_C_DEAD"/>
    <property type="match status" value="1"/>
</dbReference>
<dbReference type="GO" id="GO:0005634">
    <property type="term" value="C:nucleus"/>
    <property type="evidence" value="ECO:0007669"/>
    <property type="project" value="UniProtKB-SubCell"/>
</dbReference>
<dbReference type="Proteomes" id="UP000650833">
    <property type="component" value="Unassembled WGS sequence"/>
</dbReference>
<evidence type="ECO:0000256" key="8">
    <source>
        <dbReference type="ARBA" id="ARBA00023242"/>
    </source>
</evidence>
<evidence type="ECO:0000259" key="13">
    <source>
        <dbReference type="PROSITE" id="PS51194"/>
    </source>
</evidence>
<feature type="compositionally biased region" description="Low complexity" evidence="11">
    <location>
        <begin position="113"/>
        <end position="132"/>
    </location>
</feature>
<keyword evidence="7" id="KW-0508">mRNA splicing</keyword>
<dbReference type="InterPro" id="IPR001650">
    <property type="entry name" value="Helicase_C-like"/>
</dbReference>
<evidence type="ECO:0000259" key="14">
    <source>
        <dbReference type="PROSITE" id="PS51195"/>
    </source>
</evidence>
<dbReference type="PROSITE" id="PS51194">
    <property type="entry name" value="HELICASE_CTER"/>
    <property type="match status" value="1"/>
</dbReference>
<dbReference type="Pfam" id="PF00271">
    <property type="entry name" value="Helicase_C"/>
    <property type="match status" value="1"/>
</dbReference>
<feature type="region of interest" description="Disordered" evidence="11">
    <location>
        <begin position="197"/>
        <end position="404"/>
    </location>
</feature>
<dbReference type="InterPro" id="IPR027417">
    <property type="entry name" value="P-loop_NTPase"/>
</dbReference>
<feature type="region of interest" description="Disordered" evidence="11">
    <location>
        <begin position="1"/>
        <end position="173"/>
    </location>
</feature>
<sequence length="1166" mass="129266">MASHHRSGSRHRSPSPGSSSKRQRHSYRDRSRSRDRHRSSSHRHHRSSRYENSRHDDSRYDDRTYHSSSSSSRRHYDNVSVNDKRTLSREPTSRKDAVGNSSAVSSIDTPTKSTTTAALDSPATPTATSTTVDADEALRKKQERVRKWKEAKRLKDEEEAKKKAVLQQNEDEKKKLAIAAAEKEAQALLLKQEQKEALEKQQREEAEKNQIPREEPQLLQQFAAMKKAAAEAAAKEEAESAAKEDAEMEENVKEGNDQHNTDQESETNGKKWSFDDDSESDDDNEMDIDGDDKKKVAEEEAAKAAEEAERTFKPLQSKDDDNKDDDSVLLKPKKSFLMSNKSTKPKNAMRMGFGLGKSMMTMKKPSTSVATATSTAPAIDNMELDKKPATPEPVDTEMKDSDDIDPLEAYMLDVHAETKKINEEDKKRMVQMNSNSGNKRRGSIVEEDDDDVPTKETNADDDEDIGSDPEDILALAAKKVKRKDIAPVDHSKMDYEFFRKDFYIEPPELKEMTPDQVELLRIELDGIKIRGVNCPKPITKWTHCGLPAGCLEVIRKLKYEKPTSIQAQAIPAIMNGRDVIGVAKTGSGKTIAFLLPMFRHIKDQRPLEAGEGPVAIIMTPTRELATQIHRECKPFLKILNLRAVCAYGGSPIKDQIADLKRGCEIIVCTPGRMIDLLCANSGRVTNLRRVTYLVMDEADRMFDMGFEPQVMKIVNNVRPSRQTVLFSATFPRQMEALARKVLKKPLEITVGGRSVVCDDVNQIVEVRDDDTKFVRLLEILGDLYNNFGEEGASALIFVDRHEAADNLLRDLMRRGYPCQSLHGGKDQADRDSTIADFKSGVTNILIATSVAARGLDVKNLKVVINYECPNHMEDYVHRVGRTGRAGNKGTAYTFITPDQDRYAMDICKALKISGQEIPPDLQALSESFQNKIKEGKERASGSGFGGKGLERLDKDRDLVKKFQKKAYGGNEDESDEEEIELQSTVVAPGITAAASAAAAAAAKTALESDFKKESNGKEDSGLSAAAIAAKKAAAMVAARINALGGSASTTQLTSEDGETRPVYAEEITINDYPQKARWRVTNKEQINQITEVSGAAITTRGSFFPPGKQPSGNERKLYLFIEGDSEMVVEKAKNEIKRILVEATAAQMEAEARGGGPGGAGRYQVV</sequence>
<dbReference type="InterPro" id="IPR014014">
    <property type="entry name" value="RNA_helicase_DEAD_Q_motif"/>
</dbReference>
<dbReference type="Pfam" id="PF23469">
    <property type="entry name" value="KH_12"/>
    <property type="match status" value="1"/>
</dbReference>
<feature type="compositionally biased region" description="Basic residues" evidence="11">
    <location>
        <begin position="1"/>
        <end position="13"/>
    </location>
</feature>
<keyword evidence="3" id="KW-0547">Nucleotide-binding</keyword>
<comment type="subcellular location">
    <subcellularLocation>
        <location evidence="1">Nucleus</location>
    </subcellularLocation>
</comment>
<dbReference type="InterPro" id="IPR011545">
    <property type="entry name" value="DEAD/DEAH_box_helicase_dom"/>
</dbReference>
<proteinExistence type="inferred from homology"/>
<reference evidence="15" key="1">
    <citation type="submission" date="2020-12" db="EMBL/GenBank/DDBJ databases">
        <title>Metabolic potential, ecology and presence of endohyphal bacteria is reflected in genomic diversity of Mucoromycotina.</title>
        <authorList>
            <person name="Muszewska A."/>
            <person name="Okrasinska A."/>
            <person name="Steczkiewicz K."/>
            <person name="Drgas O."/>
            <person name="Orlowska M."/>
            <person name="Perlinska-Lenart U."/>
            <person name="Aleksandrzak-Piekarczyk T."/>
            <person name="Szatraj K."/>
            <person name="Zielenkiewicz U."/>
            <person name="Pilsyk S."/>
            <person name="Malc E."/>
            <person name="Mieczkowski P."/>
            <person name="Kruszewska J.S."/>
            <person name="Biernat P."/>
            <person name="Pawlowska J."/>
        </authorList>
    </citation>
    <scope>NUCLEOTIDE SEQUENCE</scope>
    <source>
        <strain evidence="15">CBS 226.32</strain>
    </source>
</reference>
<evidence type="ECO:0000256" key="5">
    <source>
        <dbReference type="ARBA" id="ARBA00022806"/>
    </source>
</evidence>
<keyword evidence="7" id="KW-0507">mRNA processing</keyword>
<dbReference type="InterPro" id="IPR056149">
    <property type="entry name" value="PRP5/DDX46/KHDC4_KH"/>
</dbReference>
<protein>
    <recommendedName>
        <fullName evidence="2">RNA helicase</fullName>
        <ecNumber evidence="2">3.6.4.13</ecNumber>
    </recommendedName>
</protein>
<accession>A0A8H7V3Q2</accession>
<feature type="compositionally biased region" description="Low complexity" evidence="11">
    <location>
        <begin position="365"/>
        <end position="378"/>
    </location>
</feature>
<evidence type="ECO:0000256" key="6">
    <source>
        <dbReference type="ARBA" id="ARBA00022840"/>
    </source>
</evidence>
<feature type="compositionally biased region" description="Basic and acidic residues" evidence="11">
    <location>
        <begin position="233"/>
        <end position="274"/>
    </location>
</feature>
<dbReference type="PROSITE" id="PS51192">
    <property type="entry name" value="HELICASE_ATP_BIND_1"/>
    <property type="match status" value="1"/>
</dbReference>
<feature type="compositionally biased region" description="Basic and acidic residues" evidence="11">
    <location>
        <begin position="74"/>
        <end position="97"/>
    </location>
</feature>
<dbReference type="SUPFAM" id="SSF52540">
    <property type="entry name" value="P-loop containing nucleoside triphosphate hydrolases"/>
    <property type="match status" value="1"/>
</dbReference>
<feature type="domain" description="Helicase C-terminal" evidence="13">
    <location>
        <begin position="779"/>
        <end position="925"/>
    </location>
</feature>
<feature type="region of interest" description="Disordered" evidence="11">
    <location>
        <begin position="423"/>
        <end position="468"/>
    </location>
</feature>
<feature type="compositionally biased region" description="Acidic residues" evidence="11">
    <location>
        <begin position="459"/>
        <end position="468"/>
    </location>
</feature>
<evidence type="ECO:0000256" key="1">
    <source>
        <dbReference type="ARBA" id="ARBA00004123"/>
    </source>
</evidence>